<protein>
    <submittedName>
        <fullName evidence="1">Uncharacterized protein</fullName>
    </submittedName>
</protein>
<sequence length="68" mass="7579">KVKSKVRDKFNLSASQRPRQIFAESSDEVVFAHDSVDKNTPKMVLGTRSMISTEVQTDFVAVGEVQHA</sequence>
<accession>A0A0B7C504</accession>
<name>A0A0B7C504_9EUPU</name>
<feature type="non-terminal residue" evidence="1">
    <location>
        <position position="68"/>
    </location>
</feature>
<dbReference type="AlphaFoldDB" id="A0A0B7C504"/>
<gene>
    <name evidence="1" type="primary">ORF223298</name>
</gene>
<evidence type="ECO:0000313" key="1">
    <source>
        <dbReference type="EMBL" id="CEL00272.1"/>
    </source>
</evidence>
<dbReference type="EMBL" id="HACG01053401">
    <property type="protein sequence ID" value="CEL00272.1"/>
    <property type="molecule type" value="Transcribed_RNA"/>
</dbReference>
<reference evidence="1" key="1">
    <citation type="submission" date="2014-12" db="EMBL/GenBank/DDBJ databases">
        <title>Insight into the proteome of Arion vulgaris.</title>
        <authorList>
            <person name="Aradska J."/>
            <person name="Bulat T."/>
            <person name="Smidak R."/>
            <person name="Sarate P."/>
            <person name="Gangsoo J."/>
            <person name="Sialana F."/>
            <person name="Bilban M."/>
            <person name="Lubec G."/>
        </authorList>
    </citation>
    <scope>NUCLEOTIDE SEQUENCE</scope>
    <source>
        <tissue evidence="1">Skin</tissue>
    </source>
</reference>
<organism evidence="1">
    <name type="scientific">Arion vulgaris</name>
    <dbReference type="NCBI Taxonomy" id="1028688"/>
    <lineage>
        <taxon>Eukaryota</taxon>
        <taxon>Metazoa</taxon>
        <taxon>Spiralia</taxon>
        <taxon>Lophotrochozoa</taxon>
        <taxon>Mollusca</taxon>
        <taxon>Gastropoda</taxon>
        <taxon>Heterobranchia</taxon>
        <taxon>Euthyneura</taxon>
        <taxon>Panpulmonata</taxon>
        <taxon>Eupulmonata</taxon>
        <taxon>Stylommatophora</taxon>
        <taxon>Helicina</taxon>
        <taxon>Arionoidea</taxon>
        <taxon>Arionidae</taxon>
        <taxon>Arion</taxon>
    </lineage>
</organism>
<feature type="non-terminal residue" evidence="1">
    <location>
        <position position="1"/>
    </location>
</feature>
<proteinExistence type="predicted"/>